<evidence type="ECO:0000313" key="19">
    <source>
        <dbReference type="EMBL" id="KRT81143.1"/>
    </source>
</evidence>
<feature type="region of interest" description="Disordered" evidence="15">
    <location>
        <begin position="428"/>
        <end position="487"/>
    </location>
</feature>
<feature type="compositionally biased region" description="Polar residues" evidence="15">
    <location>
        <begin position="860"/>
        <end position="870"/>
    </location>
</feature>
<name>A0A0T6B2R4_9SCAR</name>
<comment type="subcellular location">
    <subcellularLocation>
        <location evidence="1">Nucleus</location>
    </subcellularLocation>
</comment>
<keyword evidence="3" id="KW-0489">Methyltransferase</keyword>
<dbReference type="PROSITE" id="PS50280">
    <property type="entry name" value="SET"/>
    <property type="match status" value="1"/>
</dbReference>
<feature type="region of interest" description="Disordered" evidence="15">
    <location>
        <begin position="1102"/>
        <end position="1141"/>
    </location>
</feature>
<feature type="compositionally biased region" description="Basic and acidic residues" evidence="15">
    <location>
        <begin position="933"/>
        <end position="962"/>
    </location>
</feature>
<dbReference type="Pfam" id="PF11764">
    <property type="entry name" value="N-SET"/>
    <property type="match status" value="1"/>
</dbReference>
<dbReference type="OrthoDB" id="308383at2759"/>
<dbReference type="Pfam" id="PF00856">
    <property type="entry name" value="SET"/>
    <property type="match status" value="1"/>
</dbReference>
<dbReference type="InterPro" id="IPR044570">
    <property type="entry name" value="Set1-like"/>
</dbReference>
<feature type="domain" description="Post-SET" evidence="18">
    <location>
        <begin position="1452"/>
        <end position="1468"/>
    </location>
</feature>
<keyword evidence="20" id="KW-1185">Reference proteome</keyword>
<evidence type="ECO:0000313" key="20">
    <source>
        <dbReference type="Proteomes" id="UP000051574"/>
    </source>
</evidence>
<dbReference type="PROSITE" id="PS50868">
    <property type="entry name" value="POST_SET"/>
    <property type="match status" value="1"/>
</dbReference>
<keyword evidence="8" id="KW-0805">Transcription regulation</keyword>
<evidence type="ECO:0000256" key="9">
    <source>
        <dbReference type="ARBA" id="ARBA00023163"/>
    </source>
</evidence>
<dbReference type="SUPFAM" id="SSF54928">
    <property type="entry name" value="RNA-binding domain, RBD"/>
    <property type="match status" value="1"/>
</dbReference>
<dbReference type="SMART" id="SM00508">
    <property type="entry name" value="PostSET"/>
    <property type="match status" value="1"/>
</dbReference>
<reference evidence="19 20" key="1">
    <citation type="submission" date="2015-09" db="EMBL/GenBank/DDBJ databases">
        <title>Draft genome of the scarab beetle Oryctes borbonicus.</title>
        <authorList>
            <person name="Meyer J.M."/>
            <person name="Markov G.V."/>
            <person name="Baskaran P."/>
            <person name="Herrmann M."/>
            <person name="Sommer R.J."/>
            <person name="Roedelsperger C."/>
        </authorList>
    </citation>
    <scope>NUCLEOTIDE SEQUENCE [LARGE SCALE GENOMIC DNA]</scope>
    <source>
        <strain evidence="19">OB123</strain>
        <tissue evidence="19">Whole animal</tissue>
    </source>
</reference>
<dbReference type="InterPro" id="IPR037841">
    <property type="entry name" value="SET_SETD1A/B"/>
</dbReference>
<dbReference type="CDD" id="cd19169">
    <property type="entry name" value="SET_SETD1"/>
    <property type="match status" value="1"/>
</dbReference>
<feature type="region of interest" description="Disordered" evidence="15">
    <location>
        <begin position="188"/>
        <end position="240"/>
    </location>
</feature>
<keyword evidence="5" id="KW-0949">S-adenosyl-L-methionine</keyword>
<evidence type="ECO:0000256" key="2">
    <source>
        <dbReference type="ARBA" id="ARBA00012182"/>
    </source>
</evidence>
<dbReference type="SMART" id="SM00317">
    <property type="entry name" value="SET"/>
    <property type="match status" value="1"/>
</dbReference>
<evidence type="ECO:0000256" key="14">
    <source>
        <dbReference type="PROSITE-ProRule" id="PRU00176"/>
    </source>
</evidence>
<dbReference type="EC" id="2.1.1.354" evidence="2"/>
<feature type="compositionally biased region" description="Low complexity" evidence="15">
    <location>
        <begin position="822"/>
        <end position="844"/>
    </location>
</feature>
<dbReference type="EMBL" id="LJIG01016257">
    <property type="protein sequence ID" value="KRT81143.1"/>
    <property type="molecule type" value="Genomic_DNA"/>
</dbReference>
<dbReference type="PANTHER" id="PTHR45814">
    <property type="entry name" value="HISTONE-LYSINE N-METHYLTRANSFERASE SETD1"/>
    <property type="match status" value="1"/>
</dbReference>
<dbReference type="CDD" id="cd12304">
    <property type="entry name" value="RRM_Set1"/>
    <property type="match status" value="1"/>
</dbReference>
<dbReference type="Gene3D" id="3.30.70.330">
    <property type="match status" value="1"/>
</dbReference>
<comment type="caution">
    <text evidence="19">The sequence shown here is derived from an EMBL/GenBank/DDBJ whole genome shotgun (WGS) entry which is preliminary data.</text>
</comment>
<dbReference type="GO" id="GO:0140999">
    <property type="term" value="F:histone H3K4 trimethyltransferase activity"/>
    <property type="evidence" value="ECO:0007669"/>
    <property type="project" value="UniProtKB-EC"/>
</dbReference>
<evidence type="ECO:0000259" key="16">
    <source>
        <dbReference type="PROSITE" id="PS50102"/>
    </source>
</evidence>
<dbReference type="Pfam" id="PF00076">
    <property type="entry name" value="RRM_1"/>
    <property type="match status" value="1"/>
</dbReference>
<gene>
    <name evidence="19" type="ORF">AMK59_5642</name>
</gene>
<protein>
    <recommendedName>
        <fullName evidence="2">[histone H3]-lysine(4) N-trimethyltransferase</fullName>
        <ecNumber evidence="2">2.1.1.354</ecNumber>
    </recommendedName>
</protein>
<comment type="catalytic activity">
    <reaction evidence="12">
        <text>N(6)-methyl-L-lysyl(4)-[histone H3] + S-adenosyl-L-methionine = N(6),N(6)-dimethyl-L-lysyl(4)-[histone H3] + S-adenosyl-L-homocysteine + H(+)</text>
        <dbReference type="Rhea" id="RHEA:60268"/>
        <dbReference type="Rhea" id="RHEA-COMP:15540"/>
        <dbReference type="Rhea" id="RHEA-COMP:15543"/>
        <dbReference type="ChEBI" id="CHEBI:15378"/>
        <dbReference type="ChEBI" id="CHEBI:57856"/>
        <dbReference type="ChEBI" id="CHEBI:59789"/>
        <dbReference type="ChEBI" id="CHEBI:61929"/>
        <dbReference type="ChEBI" id="CHEBI:61976"/>
    </reaction>
</comment>
<keyword evidence="4" id="KW-0808">Transferase</keyword>
<feature type="region of interest" description="Disordered" evidence="15">
    <location>
        <begin position="1276"/>
        <end position="1298"/>
    </location>
</feature>
<accession>A0A0T6B2R4</accession>
<dbReference type="PROSITE" id="PS50102">
    <property type="entry name" value="RRM"/>
    <property type="match status" value="1"/>
</dbReference>
<feature type="domain" description="SET" evidence="17">
    <location>
        <begin position="1329"/>
        <end position="1446"/>
    </location>
</feature>
<evidence type="ECO:0000256" key="1">
    <source>
        <dbReference type="ARBA" id="ARBA00004123"/>
    </source>
</evidence>
<feature type="region of interest" description="Disordered" evidence="15">
    <location>
        <begin position="778"/>
        <end position="997"/>
    </location>
</feature>
<evidence type="ECO:0000256" key="5">
    <source>
        <dbReference type="ARBA" id="ARBA00022691"/>
    </source>
</evidence>
<evidence type="ECO:0000256" key="4">
    <source>
        <dbReference type="ARBA" id="ARBA00022679"/>
    </source>
</evidence>
<evidence type="ECO:0000256" key="13">
    <source>
        <dbReference type="ARBA" id="ARBA00049129"/>
    </source>
</evidence>
<evidence type="ECO:0000259" key="17">
    <source>
        <dbReference type="PROSITE" id="PS50280"/>
    </source>
</evidence>
<feature type="region of interest" description="Disordered" evidence="15">
    <location>
        <begin position="1"/>
        <end position="24"/>
    </location>
</feature>
<comment type="catalytic activity">
    <reaction evidence="11">
        <text>L-lysyl(4)-[histone H3] + 3 S-adenosyl-L-methionine = N(6),N(6),N(6)-trimethyl-L-lysyl(4)-[histone H3] + 3 S-adenosyl-L-homocysteine + 3 H(+)</text>
        <dbReference type="Rhea" id="RHEA:60260"/>
        <dbReference type="Rhea" id="RHEA-COMP:15537"/>
        <dbReference type="Rhea" id="RHEA-COMP:15547"/>
        <dbReference type="ChEBI" id="CHEBI:15378"/>
        <dbReference type="ChEBI" id="CHEBI:29969"/>
        <dbReference type="ChEBI" id="CHEBI:57856"/>
        <dbReference type="ChEBI" id="CHEBI:59789"/>
        <dbReference type="ChEBI" id="CHEBI:61961"/>
        <dbReference type="EC" id="2.1.1.354"/>
    </reaction>
</comment>
<dbReference type="InterPro" id="IPR003616">
    <property type="entry name" value="Post-SET_dom"/>
</dbReference>
<evidence type="ECO:0000256" key="12">
    <source>
        <dbReference type="ARBA" id="ARBA00047583"/>
    </source>
</evidence>
<keyword evidence="10" id="KW-0539">Nucleus</keyword>
<evidence type="ECO:0000256" key="11">
    <source>
        <dbReference type="ARBA" id="ARBA00047571"/>
    </source>
</evidence>
<evidence type="ECO:0000256" key="10">
    <source>
        <dbReference type="ARBA" id="ARBA00023242"/>
    </source>
</evidence>
<dbReference type="InterPro" id="IPR024657">
    <property type="entry name" value="COMPASS_Set1_N-SET"/>
</dbReference>
<feature type="compositionally biased region" description="Basic and acidic residues" evidence="15">
    <location>
        <begin position="1105"/>
        <end position="1130"/>
    </location>
</feature>
<sequence length="1468" mass="166982">MNERMNGSMEPRTSQSHLPPKQPKNYKLIVDPFLVKGAAKLYRYDGNVPDGPCAPVIPRDPRSHLTRIWTRLEVLELPVPRFKIDSNYVGEPPSIEVTIFQLNDNIDKQFLRDMVQKFGVIEELFIYYHPLTNKHLGIGRVVFETVKGAKLCVEKLNNTSVMGKILQVFLDPFGDKCKQKFEEYTTEKKPVVEEKPAKPEPDTKIEEDTFDGKETKDWDREPKEVKEREDRLHGKDRERDRCYARGYPRNEFATPSSSDMGYGTAQSDFSTNYSSSNTTPLSYDYMGISMPTPYAHYGTYHAMGATPLWPAHVPPQQWPPENTWEKPSVPLPSQKWKDLWSKREPDETKENEDWKERDSRERDRDKKKSSSSSGSKNKKKEKEPKAEEEEKTLDLDTRIAMLLKGKGPGGIAPPFLLGVDSDDESKANIDKTVNSVPIPMSVDSDDDRSSVSLSDLPINPPPPDSSSKCPKNDQNAPLSDPPSPFLSKEIYLQCHREGLEQALVARQKEALETTALLKKVKIEMDKIGSDISSSEDELLTGERMENNYSPIDRNSIKFDKTVEDDQMSLSSLSSNDQKIEESKIDTTVTSVLPPPIPGHFNPYQQYAGYPGAPYYHPTSHYGAAADWRQTYPYGAPPMYLPHPQYPQFSTLHQTPYIPYQLPPKRVETTKDDPHTPTINGVVQQVTQELKQILKKDFNKKMVEFTAFKKFETWWEEESTKDHEIGSSKAEELAQEKTSKDNINILLEANRENLYSNISLDSMGGLGLGLRASLPKMPSFRRKKLPSPVVEDEDSRKLSDNEEIVQDSDSESRKPLRRVRKTSSSSSSSESSGFSSDSESSSSDESSTESEHEVKLRNRRSVTPQDRTTPVPSAVETFDDVAPIVHTPEPMVIAGNETEDSRTRFESESSFTEEKSKSTSLLERYLDSDSDMSEGEREYLERRRKNTEWMEQIERERLEREQSLKSSQKSPSPKRDIVEEESHVKDSVSKVEEVPPPLPPLIAVQEVNQVKPPPPEETPTAKLPQVTKIGISSDEEALDVKNKANKVVDMELEDINGAIERVNRLSECSTDGSSPKSQVAMEHSYCIPPEREVQEQPIEATPQTLAHDHGYTNREEIVLPPEKPLKKEKQPRQRKQKHNKLQELPNNIDFNQQIKQREPEYRIPPSIPTQPLVHNVKFKDRDIIAEMGILYEFLTKGIDSEDIAYLKEAYEAMLADDTIGYWLNDTHWVDHCITDLYSSPPKRRKKDDTRVHATGSARTEGFYKVDANEKAKYKYHHTKSNTNSSPNVPVTKTQGLSREARSNQRRLLTAFGTDTDSDLLKFNQLKFRKKHLKFAKSAIHDWGLFAMEPIAADEMVIEYVGQMIRPSVADLRETKYEATGIGSSYLFRIDLETIIDATKCGNLARFINHSCNPNCYAKVITIESQKKIVIYSKQSIGVNEEITYDYKFPIEDEKIPCLCGAATCRGTLN</sequence>
<dbReference type="SMART" id="SM00360">
    <property type="entry name" value="RRM"/>
    <property type="match status" value="1"/>
</dbReference>
<evidence type="ECO:0000256" key="3">
    <source>
        <dbReference type="ARBA" id="ARBA00022603"/>
    </source>
</evidence>
<dbReference type="Proteomes" id="UP000051574">
    <property type="component" value="Unassembled WGS sequence"/>
</dbReference>
<dbReference type="SUPFAM" id="SSF82199">
    <property type="entry name" value="SET domain"/>
    <property type="match status" value="1"/>
</dbReference>
<comment type="catalytic activity">
    <reaction evidence="13">
        <text>N(6),N(6)-dimethyl-L-lysyl(4)-[histone H3] + S-adenosyl-L-methionine = N(6),N(6),N(6)-trimethyl-L-lysyl(4)-[histone H3] + S-adenosyl-L-homocysteine + H(+)</text>
        <dbReference type="Rhea" id="RHEA:60272"/>
        <dbReference type="Rhea" id="RHEA-COMP:15537"/>
        <dbReference type="Rhea" id="RHEA-COMP:15540"/>
        <dbReference type="ChEBI" id="CHEBI:15378"/>
        <dbReference type="ChEBI" id="CHEBI:57856"/>
        <dbReference type="ChEBI" id="CHEBI:59789"/>
        <dbReference type="ChEBI" id="CHEBI:61961"/>
        <dbReference type="ChEBI" id="CHEBI:61976"/>
    </reaction>
</comment>
<feature type="region of interest" description="Disordered" evidence="15">
    <location>
        <begin position="305"/>
        <end position="394"/>
    </location>
</feature>
<dbReference type="InterPro" id="IPR001214">
    <property type="entry name" value="SET_dom"/>
</dbReference>
<feature type="compositionally biased region" description="Basic and acidic residues" evidence="15">
    <location>
        <begin position="898"/>
        <end position="916"/>
    </location>
</feature>
<evidence type="ECO:0000256" key="7">
    <source>
        <dbReference type="ARBA" id="ARBA00022884"/>
    </source>
</evidence>
<feature type="compositionally biased region" description="Basic and acidic residues" evidence="15">
    <location>
        <begin position="972"/>
        <end position="992"/>
    </location>
</feature>
<dbReference type="GO" id="GO:0032259">
    <property type="term" value="P:methylation"/>
    <property type="evidence" value="ECO:0007669"/>
    <property type="project" value="UniProtKB-KW"/>
</dbReference>
<evidence type="ECO:0000256" key="6">
    <source>
        <dbReference type="ARBA" id="ARBA00022853"/>
    </source>
</evidence>
<dbReference type="PANTHER" id="PTHR45814:SF2">
    <property type="entry name" value="HISTONE-LYSINE N-METHYLTRANSFERASE SETD1"/>
    <property type="match status" value="1"/>
</dbReference>
<dbReference type="SMART" id="SM01291">
    <property type="entry name" value="N-SET"/>
    <property type="match status" value="1"/>
</dbReference>
<proteinExistence type="predicted"/>
<dbReference type="InterPro" id="IPR000504">
    <property type="entry name" value="RRM_dom"/>
</dbReference>
<keyword evidence="7 14" id="KW-0694">RNA-binding</keyword>
<keyword evidence="9" id="KW-0804">Transcription</keyword>
<dbReference type="GO" id="GO:0048188">
    <property type="term" value="C:Set1C/COMPASS complex"/>
    <property type="evidence" value="ECO:0007669"/>
    <property type="project" value="InterPro"/>
</dbReference>
<dbReference type="GO" id="GO:0003723">
    <property type="term" value="F:RNA binding"/>
    <property type="evidence" value="ECO:0007669"/>
    <property type="project" value="UniProtKB-UniRule"/>
</dbReference>
<feature type="compositionally biased region" description="Basic and acidic residues" evidence="15">
    <location>
        <begin position="335"/>
        <end position="368"/>
    </location>
</feature>
<evidence type="ECO:0000259" key="18">
    <source>
        <dbReference type="PROSITE" id="PS50868"/>
    </source>
</evidence>
<evidence type="ECO:0000256" key="8">
    <source>
        <dbReference type="ARBA" id="ARBA00023015"/>
    </source>
</evidence>
<dbReference type="Gene3D" id="2.170.270.10">
    <property type="entry name" value="SET domain"/>
    <property type="match status" value="1"/>
</dbReference>
<dbReference type="InterPro" id="IPR046341">
    <property type="entry name" value="SET_dom_sf"/>
</dbReference>
<dbReference type="FunFam" id="2.170.270.10:FF:000010">
    <property type="entry name" value="Histone-lysine N-methyltransferase"/>
    <property type="match status" value="1"/>
</dbReference>
<keyword evidence="6" id="KW-0156">Chromatin regulator</keyword>
<evidence type="ECO:0000256" key="15">
    <source>
        <dbReference type="SAM" id="MobiDB-lite"/>
    </source>
</evidence>
<organism evidence="19 20">
    <name type="scientific">Oryctes borbonicus</name>
    <dbReference type="NCBI Taxonomy" id="1629725"/>
    <lineage>
        <taxon>Eukaryota</taxon>
        <taxon>Metazoa</taxon>
        <taxon>Ecdysozoa</taxon>
        <taxon>Arthropoda</taxon>
        <taxon>Hexapoda</taxon>
        <taxon>Insecta</taxon>
        <taxon>Pterygota</taxon>
        <taxon>Neoptera</taxon>
        <taxon>Endopterygota</taxon>
        <taxon>Coleoptera</taxon>
        <taxon>Polyphaga</taxon>
        <taxon>Scarabaeiformia</taxon>
        <taxon>Scarabaeidae</taxon>
        <taxon>Dynastinae</taxon>
        <taxon>Oryctes</taxon>
    </lineage>
</organism>
<feature type="domain" description="RRM" evidence="16">
    <location>
        <begin position="95"/>
        <end position="168"/>
    </location>
</feature>
<dbReference type="InterPro" id="IPR035979">
    <property type="entry name" value="RBD_domain_sf"/>
</dbReference>
<feature type="compositionally biased region" description="Polar residues" evidence="15">
    <location>
        <begin position="1279"/>
        <end position="1295"/>
    </location>
</feature>
<dbReference type="InterPro" id="IPR012677">
    <property type="entry name" value="Nucleotide-bd_a/b_plait_sf"/>
</dbReference>